<keyword evidence="1" id="KW-0732">Signal</keyword>
<sequence length="470" mass="51323">MKLTPLVQLLPLATLVLALQTITRDVAVIGGGAGGTYAAVRLGDYNKSVVVVEQSETLGGATRTYHDPATGQTIDVGVQIFQNMDIVKSFFGRYNLPLTNMSIGISGAGDGLLPVDLRTGQHFNYSVLPSNDNITVAFEKYAAQLARFPFLTEPGIQLPDPVPEDLLLPFGKFVDKYDLQDMVQLIALQAQGFGNVLESTTLYVFKFFNEVVLQNLASSFLASATTNSHELYEKAYDDLGGADNVLFNSTIISIDRPRKSDPDAPIKLYVRSSSTGEIVAINTKQIVFAIPPVSSNFESVDLDKTEDNLISRFTSHTFIAGVLRNAAYPESPGLLYNADLSSPYNLPKLPSIYFIGPMFSPSNLTAFPYGDAFPPHPGNDDAIKDQVLALVKKSVPGSDPEIVSWMNPGPYECQVSAEEIRGGFYKRLNALQGYRNTWWTGASWQHPDCALIWNFTDAVVMPGLIQALSE</sequence>
<protein>
    <recommendedName>
        <fullName evidence="4">Amine oxidase domain-containing protein</fullName>
    </recommendedName>
</protein>
<dbReference type="InterPro" id="IPR036188">
    <property type="entry name" value="FAD/NAD-bd_sf"/>
</dbReference>
<accession>A0A0U1M820</accession>
<dbReference type="InterPro" id="IPR050464">
    <property type="entry name" value="Zeta_carotene_desat/Oxidored"/>
</dbReference>
<feature type="signal peptide" evidence="1">
    <location>
        <begin position="1"/>
        <end position="18"/>
    </location>
</feature>
<dbReference type="PANTHER" id="PTHR42923:SF26">
    <property type="entry name" value="FMN REDUCTASE LOT6, PUTATIVE (AFU_ORTHOLOGUE AFUA_7G06600)-RELATED"/>
    <property type="match status" value="1"/>
</dbReference>
<dbReference type="GO" id="GO:0016491">
    <property type="term" value="F:oxidoreductase activity"/>
    <property type="evidence" value="ECO:0007669"/>
    <property type="project" value="TreeGrafter"/>
</dbReference>
<evidence type="ECO:0000313" key="2">
    <source>
        <dbReference type="EMBL" id="CRG91727.1"/>
    </source>
</evidence>
<evidence type="ECO:0008006" key="4">
    <source>
        <dbReference type="Google" id="ProtNLM"/>
    </source>
</evidence>
<reference evidence="2 3" key="1">
    <citation type="submission" date="2015-04" db="EMBL/GenBank/DDBJ databases">
        <authorList>
            <person name="Syromyatnikov M.Y."/>
            <person name="Popov V.N."/>
        </authorList>
    </citation>
    <scope>NUCLEOTIDE SEQUENCE [LARGE SCALE GENOMIC DNA]</scope>
    <source>
        <strain evidence="2">WF-38-12</strain>
    </source>
</reference>
<organism evidence="2 3">
    <name type="scientific">Talaromyces islandicus</name>
    <name type="common">Penicillium islandicum</name>
    <dbReference type="NCBI Taxonomy" id="28573"/>
    <lineage>
        <taxon>Eukaryota</taxon>
        <taxon>Fungi</taxon>
        <taxon>Dikarya</taxon>
        <taxon>Ascomycota</taxon>
        <taxon>Pezizomycotina</taxon>
        <taxon>Eurotiomycetes</taxon>
        <taxon>Eurotiomycetidae</taxon>
        <taxon>Eurotiales</taxon>
        <taxon>Trichocomaceae</taxon>
        <taxon>Talaromyces</taxon>
        <taxon>Talaromyces sect. Islandici</taxon>
    </lineage>
</organism>
<evidence type="ECO:0000313" key="3">
    <source>
        <dbReference type="Proteomes" id="UP000054383"/>
    </source>
</evidence>
<keyword evidence="3" id="KW-1185">Reference proteome</keyword>
<dbReference type="Pfam" id="PF13450">
    <property type="entry name" value="NAD_binding_8"/>
    <property type="match status" value="1"/>
</dbReference>
<gene>
    <name evidence="2" type="ORF">PISL3812_08779</name>
</gene>
<dbReference type="PRINTS" id="PR00411">
    <property type="entry name" value="PNDRDTASEI"/>
</dbReference>
<dbReference type="Gene3D" id="1.10.405.20">
    <property type="match status" value="1"/>
</dbReference>
<dbReference type="Gene3D" id="3.30.70.1990">
    <property type="match status" value="1"/>
</dbReference>
<dbReference type="Proteomes" id="UP000054383">
    <property type="component" value="Unassembled WGS sequence"/>
</dbReference>
<dbReference type="SUPFAM" id="SSF51905">
    <property type="entry name" value="FAD/NAD(P)-binding domain"/>
    <property type="match status" value="1"/>
</dbReference>
<dbReference type="EMBL" id="CVMT01000010">
    <property type="protein sequence ID" value="CRG91727.1"/>
    <property type="molecule type" value="Genomic_DNA"/>
</dbReference>
<dbReference type="AlphaFoldDB" id="A0A0U1M820"/>
<evidence type="ECO:0000256" key="1">
    <source>
        <dbReference type="SAM" id="SignalP"/>
    </source>
</evidence>
<dbReference type="OrthoDB" id="68575at2759"/>
<dbReference type="Gene3D" id="3.50.50.60">
    <property type="entry name" value="FAD/NAD(P)-binding domain"/>
    <property type="match status" value="1"/>
</dbReference>
<dbReference type="PANTHER" id="PTHR42923">
    <property type="entry name" value="PROTOPORPHYRINOGEN OXIDASE"/>
    <property type="match status" value="1"/>
</dbReference>
<feature type="chain" id="PRO_5006711679" description="Amine oxidase domain-containing protein" evidence="1">
    <location>
        <begin position="19"/>
        <end position="470"/>
    </location>
</feature>
<name>A0A0U1M820_TALIS</name>
<proteinExistence type="predicted"/>
<dbReference type="OMA" id="WESHSTP"/>